<dbReference type="Proteomes" id="UP001056120">
    <property type="component" value="Linkage Group LG12"/>
</dbReference>
<reference evidence="1 2" key="2">
    <citation type="journal article" date="2022" name="Mol. Ecol. Resour.">
        <title>The genomes of chicory, endive, great burdock and yacon provide insights into Asteraceae paleo-polyploidization history and plant inulin production.</title>
        <authorList>
            <person name="Fan W."/>
            <person name="Wang S."/>
            <person name="Wang H."/>
            <person name="Wang A."/>
            <person name="Jiang F."/>
            <person name="Liu H."/>
            <person name="Zhao H."/>
            <person name="Xu D."/>
            <person name="Zhang Y."/>
        </authorList>
    </citation>
    <scope>NUCLEOTIDE SEQUENCE [LARGE SCALE GENOMIC DNA]</scope>
    <source>
        <strain evidence="2">cv. Yunnan</strain>
        <tissue evidence="1">Leaves</tissue>
    </source>
</reference>
<organism evidence="1 2">
    <name type="scientific">Smallanthus sonchifolius</name>
    <dbReference type="NCBI Taxonomy" id="185202"/>
    <lineage>
        <taxon>Eukaryota</taxon>
        <taxon>Viridiplantae</taxon>
        <taxon>Streptophyta</taxon>
        <taxon>Embryophyta</taxon>
        <taxon>Tracheophyta</taxon>
        <taxon>Spermatophyta</taxon>
        <taxon>Magnoliopsida</taxon>
        <taxon>eudicotyledons</taxon>
        <taxon>Gunneridae</taxon>
        <taxon>Pentapetalae</taxon>
        <taxon>asterids</taxon>
        <taxon>campanulids</taxon>
        <taxon>Asterales</taxon>
        <taxon>Asteraceae</taxon>
        <taxon>Asteroideae</taxon>
        <taxon>Heliantheae alliance</taxon>
        <taxon>Millerieae</taxon>
        <taxon>Smallanthus</taxon>
    </lineage>
</organism>
<reference evidence="2" key="1">
    <citation type="journal article" date="2022" name="Mol. Ecol. Resour.">
        <title>The genomes of chicory, endive, great burdock and yacon provide insights into Asteraceae palaeo-polyploidization history and plant inulin production.</title>
        <authorList>
            <person name="Fan W."/>
            <person name="Wang S."/>
            <person name="Wang H."/>
            <person name="Wang A."/>
            <person name="Jiang F."/>
            <person name="Liu H."/>
            <person name="Zhao H."/>
            <person name="Xu D."/>
            <person name="Zhang Y."/>
        </authorList>
    </citation>
    <scope>NUCLEOTIDE SEQUENCE [LARGE SCALE GENOMIC DNA]</scope>
    <source>
        <strain evidence="2">cv. Yunnan</strain>
    </source>
</reference>
<accession>A0ACB9HIF4</accession>
<sequence length="420" mass="47289">MTFLDEEVVVEKQKKKKKASLEEIGQSDLIANGFYSIKNRCSPSQLYRAIRKMSEKQKVAVKKMGFGNLLKLKIDGIPKKLGHFVIDSFDESIMGIRLPGKIIKINEKSIYNLIGIPNSGIDLGSIVPTKELPTFLLAWKDMYGTDYISPFEIVTRIIKDSGDDSFLFQVDFLIKSGGFGSGKLLGMSVSIVRKSKEIEDSQLKIKKVEDMLAVCGSHLAKTIGLLLLENPTDIEIKGFVSKFESLFKERPINLEENNVRRSKHEADCSKMMSGLKNTDINATMEVGRLAKTGENEEGDRLREYDGVTESITKIQMVESLNNVWNTPDEQETGNVEDGGQALKKKKVEWIFDSRYVPSYSIGLTQKDQIAVEVEDVADDLSENKQETVEVEDVDDLSENKQQIDTIVDTFTYSQLRLKML</sequence>
<proteinExistence type="predicted"/>
<evidence type="ECO:0000313" key="2">
    <source>
        <dbReference type="Proteomes" id="UP001056120"/>
    </source>
</evidence>
<protein>
    <submittedName>
        <fullName evidence="1">Uncharacterized protein</fullName>
    </submittedName>
</protein>
<comment type="caution">
    <text evidence="1">The sequence shown here is derived from an EMBL/GenBank/DDBJ whole genome shotgun (WGS) entry which is preliminary data.</text>
</comment>
<keyword evidence="2" id="KW-1185">Reference proteome</keyword>
<gene>
    <name evidence="1" type="ORF">L1987_37927</name>
</gene>
<evidence type="ECO:0000313" key="1">
    <source>
        <dbReference type="EMBL" id="KAI3795276.1"/>
    </source>
</evidence>
<dbReference type="EMBL" id="CM042029">
    <property type="protein sequence ID" value="KAI3795276.1"/>
    <property type="molecule type" value="Genomic_DNA"/>
</dbReference>
<name>A0ACB9HIF4_9ASTR</name>